<organism evidence="1 2">
    <name type="scientific">Mesorhizobium metallidurans STM 2683</name>
    <dbReference type="NCBI Taxonomy" id="1297569"/>
    <lineage>
        <taxon>Bacteria</taxon>
        <taxon>Pseudomonadati</taxon>
        <taxon>Pseudomonadota</taxon>
        <taxon>Alphaproteobacteria</taxon>
        <taxon>Hyphomicrobiales</taxon>
        <taxon>Phyllobacteriaceae</taxon>
        <taxon>Mesorhizobium</taxon>
    </lineage>
</organism>
<dbReference type="STRING" id="1297569.MESS2_450071"/>
<comment type="caution">
    <text evidence="1">The sequence shown here is derived from an EMBL/GenBank/DDBJ whole genome shotgun (WGS) entry which is preliminary data.</text>
</comment>
<reference evidence="1 2" key="1">
    <citation type="submission" date="2013-02" db="EMBL/GenBank/DDBJ databases">
        <authorList>
            <person name="Genoscope - CEA"/>
        </authorList>
    </citation>
    <scope>NUCLEOTIDE SEQUENCE [LARGE SCALE GENOMIC DNA]</scope>
    <source>
        <strain evidence="1 2">STM 2683</strain>
    </source>
</reference>
<dbReference type="Proteomes" id="UP000012062">
    <property type="component" value="Unassembled WGS sequence"/>
</dbReference>
<gene>
    <name evidence="1" type="ORF">MESS2_450071</name>
</gene>
<dbReference type="AlphaFoldDB" id="M5ERX3"/>
<proteinExistence type="predicted"/>
<dbReference type="EMBL" id="CAUM01000112">
    <property type="protein sequence ID" value="CCV07057.1"/>
    <property type="molecule type" value="Genomic_DNA"/>
</dbReference>
<name>M5ERX3_9HYPH</name>
<protein>
    <submittedName>
        <fullName evidence="1">Uncharacterized protein</fullName>
    </submittedName>
</protein>
<keyword evidence="2" id="KW-1185">Reference proteome</keyword>
<accession>M5ERX3</accession>
<evidence type="ECO:0000313" key="1">
    <source>
        <dbReference type="EMBL" id="CCV07057.1"/>
    </source>
</evidence>
<sequence length="76" mass="8482">MARYDYDLKTGKLLFSEGSIVKVVAEIQIAGSTSVKASNWLGRGQIQTCLANSLATQNWFDPSEKKTALTSWLRRM</sequence>
<evidence type="ECO:0000313" key="2">
    <source>
        <dbReference type="Proteomes" id="UP000012062"/>
    </source>
</evidence>